<keyword evidence="4 5" id="KW-0067">ATP-binding</keyword>
<dbReference type="InterPro" id="IPR013986">
    <property type="entry name" value="DExx_box_DNA_helicase_dom_sf"/>
</dbReference>
<evidence type="ECO:0000256" key="1">
    <source>
        <dbReference type="ARBA" id="ARBA00022741"/>
    </source>
</evidence>
<dbReference type="Proteomes" id="UP000447434">
    <property type="component" value="Chromosome 7"/>
</dbReference>
<dbReference type="InterPro" id="IPR047187">
    <property type="entry name" value="SF1_C_Upf1"/>
</dbReference>
<keyword evidence="9" id="KW-1185">Reference proteome</keyword>
<dbReference type="InterPro" id="IPR027417">
    <property type="entry name" value="P-loop_NTPase"/>
</dbReference>
<dbReference type="PANTHER" id="PTHR21529">
    <property type="entry name" value="MAMMARY TURMOR VIRUS RECEPTOR HOMOLOG 1, 2 MTVR1, 2"/>
    <property type="match status" value="1"/>
</dbReference>
<dbReference type="PANTHER" id="PTHR21529:SF4">
    <property type="entry name" value="TPR AND ANKYRIN REPEAT-CONTAINING PROTEIN 1"/>
    <property type="match status" value="1"/>
</dbReference>
<dbReference type="SUPFAM" id="SSF52540">
    <property type="entry name" value="P-loop containing nucleoside triphosphate hydrolases"/>
    <property type="match status" value="2"/>
</dbReference>
<dbReference type="InterPro" id="IPR014016">
    <property type="entry name" value="UvrD-like_ATP-bd"/>
</dbReference>
<proteinExistence type="predicted"/>
<evidence type="ECO:0000256" key="2">
    <source>
        <dbReference type="ARBA" id="ARBA00022801"/>
    </source>
</evidence>
<dbReference type="InterPro" id="IPR041679">
    <property type="entry name" value="DNA2/NAM7-like_C"/>
</dbReference>
<gene>
    <name evidence="8" type="ORF">Lalb_Chr07g0188131</name>
</gene>
<dbReference type="InterPro" id="IPR039904">
    <property type="entry name" value="TRANK1"/>
</dbReference>
<evidence type="ECO:0000256" key="6">
    <source>
        <dbReference type="SAM" id="Phobius"/>
    </source>
</evidence>
<dbReference type="EMBL" id="WOCE01000007">
    <property type="protein sequence ID" value="KAE9610583.1"/>
    <property type="molecule type" value="Genomic_DNA"/>
</dbReference>
<dbReference type="InterPro" id="IPR011990">
    <property type="entry name" value="TPR-like_helical_dom_sf"/>
</dbReference>
<dbReference type="InterPro" id="IPR014017">
    <property type="entry name" value="DNA_helicase_UvrD-like_C"/>
</dbReference>
<dbReference type="Gene3D" id="3.40.50.300">
    <property type="entry name" value="P-loop containing nucleotide triphosphate hydrolases"/>
    <property type="match status" value="4"/>
</dbReference>
<keyword evidence="2 5" id="KW-0378">Hydrolase</keyword>
<dbReference type="FunFam" id="3.40.50.300:FF:000326">
    <property type="entry name" value="P-loop containing nucleoside triphosphate hydrolase"/>
    <property type="match status" value="1"/>
</dbReference>
<dbReference type="InterPro" id="IPR041677">
    <property type="entry name" value="DNA2/NAM7_AAA_11"/>
</dbReference>
<evidence type="ECO:0000256" key="4">
    <source>
        <dbReference type="ARBA" id="ARBA00022840"/>
    </source>
</evidence>
<dbReference type="OrthoDB" id="3156807at2759"/>
<dbReference type="SUPFAM" id="SSF48452">
    <property type="entry name" value="TPR-like"/>
    <property type="match status" value="1"/>
</dbReference>
<evidence type="ECO:0000259" key="7">
    <source>
        <dbReference type="PROSITE" id="PS51198"/>
    </source>
</evidence>
<dbReference type="Pfam" id="PF00580">
    <property type="entry name" value="UvrD-helicase"/>
    <property type="match status" value="1"/>
</dbReference>
<reference evidence="9" key="1">
    <citation type="journal article" date="2020" name="Nat. Commun.">
        <title>Genome sequence of the cluster root forming white lupin.</title>
        <authorList>
            <person name="Hufnagel B."/>
            <person name="Marques A."/>
            <person name="Soriano A."/>
            <person name="Marques L."/>
            <person name="Divol F."/>
            <person name="Doumas P."/>
            <person name="Sallet E."/>
            <person name="Mancinotti D."/>
            <person name="Carrere S."/>
            <person name="Marande W."/>
            <person name="Arribat S."/>
            <person name="Keller J."/>
            <person name="Huneau C."/>
            <person name="Blein T."/>
            <person name="Aime D."/>
            <person name="Laguerre M."/>
            <person name="Taylor J."/>
            <person name="Schubert V."/>
            <person name="Nelson M."/>
            <person name="Geu-Flores F."/>
            <person name="Crespi M."/>
            <person name="Gallardo-Guerrero K."/>
            <person name="Delaux P.-M."/>
            <person name="Salse J."/>
            <person name="Berges H."/>
            <person name="Guyot R."/>
            <person name="Gouzy J."/>
            <person name="Peret B."/>
        </authorList>
    </citation>
    <scope>NUCLEOTIDE SEQUENCE [LARGE SCALE GENOMIC DNA]</scope>
    <source>
        <strain evidence="9">cv. Amiga</strain>
    </source>
</reference>
<keyword evidence="6" id="KW-0812">Transmembrane</keyword>
<feature type="transmembrane region" description="Helical" evidence="6">
    <location>
        <begin position="1799"/>
        <end position="1820"/>
    </location>
</feature>
<dbReference type="Pfam" id="PF13086">
    <property type="entry name" value="AAA_11"/>
    <property type="match status" value="1"/>
</dbReference>
<dbReference type="Gene3D" id="1.10.10.160">
    <property type="match status" value="1"/>
</dbReference>
<dbReference type="PROSITE" id="PS51198">
    <property type="entry name" value="UVRD_HELICASE_ATP_BIND"/>
    <property type="match status" value="1"/>
</dbReference>
<dbReference type="Pfam" id="PF20073">
    <property type="entry name" value="DUF6469"/>
    <property type="match status" value="1"/>
</dbReference>
<dbReference type="GO" id="GO:0016787">
    <property type="term" value="F:hydrolase activity"/>
    <property type="evidence" value="ECO:0007669"/>
    <property type="project" value="UniProtKB-UniRule"/>
</dbReference>
<keyword evidence="6" id="KW-0472">Membrane</keyword>
<comment type="caution">
    <text evidence="8">The sequence shown here is derived from an EMBL/GenBank/DDBJ whole genome shotgun (WGS) entry which is preliminary data.</text>
</comment>
<keyword evidence="6" id="KW-1133">Transmembrane helix</keyword>
<name>A0A6A4QAE2_LUPAL</name>
<evidence type="ECO:0000313" key="8">
    <source>
        <dbReference type="EMBL" id="KAE9610583.1"/>
    </source>
</evidence>
<protein>
    <submittedName>
        <fullName evidence="8">Putative tetratricopeptide-like helical domain, uvrD-like helicase, ATP-binding protein</fullName>
    </submittedName>
</protein>
<dbReference type="GO" id="GO:0005524">
    <property type="term" value="F:ATP binding"/>
    <property type="evidence" value="ECO:0007669"/>
    <property type="project" value="UniProtKB-UniRule"/>
</dbReference>
<accession>A0A6A4QAE2</accession>
<dbReference type="CDD" id="cd18808">
    <property type="entry name" value="SF1_C_Upf1"/>
    <property type="match status" value="1"/>
</dbReference>
<dbReference type="InterPro" id="IPR045529">
    <property type="entry name" value="DUF6469"/>
</dbReference>
<organism evidence="8 9">
    <name type="scientific">Lupinus albus</name>
    <name type="common">White lupine</name>
    <name type="synonym">Lupinus termis</name>
    <dbReference type="NCBI Taxonomy" id="3870"/>
    <lineage>
        <taxon>Eukaryota</taxon>
        <taxon>Viridiplantae</taxon>
        <taxon>Streptophyta</taxon>
        <taxon>Embryophyta</taxon>
        <taxon>Tracheophyta</taxon>
        <taxon>Spermatophyta</taxon>
        <taxon>Magnoliopsida</taxon>
        <taxon>eudicotyledons</taxon>
        <taxon>Gunneridae</taxon>
        <taxon>Pentapetalae</taxon>
        <taxon>rosids</taxon>
        <taxon>fabids</taxon>
        <taxon>Fabales</taxon>
        <taxon>Fabaceae</taxon>
        <taxon>Papilionoideae</taxon>
        <taxon>50 kb inversion clade</taxon>
        <taxon>genistoids sensu lato</taxon>
        <taxon>core genistoids</taxon>
        <taxon>Genisteae</taxon>
        <taxon>Lupinus</taxon>
    </lineage>
</organism>
<evidence type="ECO:0000313" key="9">
    <source>
        <dbReference type="Proteomes" id="UP000447434"/>
    </source>
</evidence>
<evidence type="ECO:0000256" key="3">
    <source>
        <dbReference type="ARBA" id="ARBA00022806"/>
    </source>
</evidence>
<dbReference type="Pfam" id="PF13087">
    <property type="entry name" value="AAA_12"/>
    <property type="match status" value="1"/>
</dbReference>
<dbReference type="GO" id="GO:0005694">
    <property type="term" value="C:chromosome"/>
    <property type="evidence" value="ECO:0007669"/>
    <property type="project" value="UniProtKB-ARBA"/>
</dbReference>
<sequence>MGFTLCFVIHSFLYIVLNKTCLDLNFKIVLLLSQVKNIELSFNSVDHYFGSHVYPLLEETRAQLCSSMEILSCAPFAEVVSLSIIKSDKKNFYEVSTDSWKNRSSGNGKEPYKILSGDVFILADFKPETAEDLLRVGKIWCLASSVGTAEERIQEDRDFSSTFEVVTSKYIDHDELREKSFYLVFLTNIIPSRRIWKALHMSEEGGKSKFIEKILCAGDVVKETCDYCSEQIDAVSDVRTLEGLSSELNQSQYNAICACLSSVHCNHKPTVDLIWGPPGTGKTKTLGTLLFALLKKNCRTLVCAPTNVAIKEVASRVVSMVRESFRKSDDLFCPLGDMLLFGNNERLKVDADIVDIYLDYRVEQLTTCFAPQSGWLSCIFSMIDLLENSVSDYHICVENKLIKEQEQINDDNSINMTEDEDHSDCSEGMCSSFLDFVREKFLSKVLSLKDCVSILCTHVPRSYILEDNFKNLVCLFHLLDSFQALLFQSNIVSEVLEELFSPRGEQHSSSESFMGAEYLLYKSRSECLSLLRSLRDSLGELNLPHFLNQESIREFCLRTSSLIFCTASSSFKLHSVAMKPVNILVIDEAAQLKESESIIPLLLPKINHAILVGDERQLPALVLSNVSHEAGFGRSLFGRLSSLDHPNHLLNIQYRMHPAISSFPNSHFYLNQILDAPNVDRKKYLLGPMFGPYSFIDIVGGREESDEDGRSRKNMVEVAVVMKILKNCFKAWLDSKDNISIGIVSPYAAQVVALKDQIGRKYDSHDGFNVNVKTIDGFQGGELDIIILSTVRTSGSSSLGFISSPQRTNVALTRARHCLWILGNSKILTSQDNVWKHLVLDALNRHCFFSADDDKDLAKSIWDAKKELDQFDDLLNGDSLLFKNSRWKFTFHSYALLQVLFSDYFLKSFKNLKSERTKKSVINLLLKLSSGWRPKRIKVDLLYGNSSGMLKQFKVEGIFVLCSKDIVKESNYTQVLKIWDVLPPEDIPKLVKRLDSIFGSYTDDFISRCNEKIFEGNMEVPIMWEKSVEIMKFKNIGHNGDAAESSVCSDQRIYVENSKVEESLLLMKFYSLSPVVVSHLLSDRIGNEIDLPFEVTDEEREIILFPRSTFVLGRSGTGKTTVLTMKLFQKENLHHMAVEETYGMDSAAAPSLNLDEEYKGDSTMNDRPVLRQLFVTVSPKLCQAVKHHVVRLKRSLCGVNVSTESSSIEEDSIDIDASVLLRNIPDSFVDLPTNSYPLVITFQKFLMMLDGTLGNSFFERFSDISSHSQNLGVRSIVLETFIRNKEVTYDRFDSLYWPHFNSQYTKKLDASRVFTEIISHIKGGIQSTEPGDGKLSREGYLSLSENRASSLSKQQRMMIYDIYQSYEKMKMDKGDYDLADIVIDLHHRLRIKSYTGDEMSFVYIDEVQDLTMSQIALFKYVCQNVDEGFVFCGDTAQTIARGIDFRFQDIKSLFYKMFVLESKKSSFNKGKEKVKVSEIFLLKNNFRTHAGVLRLSQSTIDLLYRFFPYSIDVLEPETSSISGEAPVVLECGNRENAIVTIFGNNGNVGGKIVGFGAEQVILVRDDSARKEILDYVGKNALVLTILECKGLEFQDVLLYNFFGSSPLKNRWRVIYEFMKEQDMLDPTELKSYQSFNDSKHNILCSELKQLYVAVTRTRQRLWISENTEEFSRPMFEYWNKKYLVQFKELDDSLAQAMKVASSPEEWKSRGIKLYLQNNYEMATMCFERAGDTYWERRSKAAGLRASANHLRDINPEDANATLREAAEIFEGIGLADIAAQCFSDLGDHERAGMNLHFHFALLFHLHFALLFYLYFALFGFKDYTSFFY</sequence>
<feature type="domain" description="UvrD-like helicase ATP-binding" evidence="7">
    <location>
        <begin position="1092"/>
        <end position="1489"/>
    </location>
</feature>
<dbReference type="Pfam" id="PF13361">
    <property type="entry name" value="UvrD_C"/>
    <property type="match status" value="1"/>
</dbReference>
<evidence type="ECO:0000256" key="5">
    <source>
        <dbReference type="PROSITE-ProRule" id="PRU00560"/>
    </source>
</evidence>
<feature type="binding site" evidence="5">
    <location>
        <begin position="1113"/>
        <end position="1120"/>
    </location>
    <ligand>
        <name>ATP</name>
        <dbReference type="ChEBI" id="CHEBI:30616"/>
    </ligand>
</feature>
<keyword evidence="3 5" id="KW-0347">Helicase</keyword>
<dbReference type="GO" id="GO:0004386">
    <property type="term" value="F:helicase activity"/>
    <property type="evidence" value="ECO:0007669"/>
    <property type="project" value="UniProtKB-UniRule"/>
</dbReference>
<keyword evidence="1 5" id="KW-0547">Nucleotide-binding</keyword>